<sequence>MADFIYTALDERGNETAGKVQADDQGAAAAQLRQRGLRVLELRPARGSGGFLGQANFSDWLASQRSVTTTALIFFFRQMSFMLHAGLPVAQALELAQAQLSNPRLNLTLRLMLKDIQAGQSLSSAMSKHKAVFPEMAINLVVAGETTGELDQIMERLAVHLDKKAALRAQTINAMIYPAIVVLAAIGVGIFMVVKIIPKFSKFLLGKGKALPPSTQLLVDISDYVRLNGLYLAGGALGLVVLVLLVYQTRNGRLWIDRFLLRVPVIGSLLITGSMAQMNWALSILLRSGVTVFDSLKITANLLGNRVYVDQLQYASTQILEGRDIARSIEHPRMPPLVVQMVAVGESTGALDEVMQELGIYYEKLLEIAIKRLSALIEPAMILVIGTMVGFVYYAFFQALFSLVSGR</sequence>
<accession>A0ABT1UM86</accession>
<dbReference type="Gene3D" id="1.20.81.30">
    <property type="entry name" value="Type II secretion system (T2SS), domain F"/>
    <property type="match status" value="2"/>
</dbReference>
<evidence type="ECO:0000256" key="1">
    <source>
        <dbReference type="ARBA" id="ARBA00004651"/>
    </source>
</evidence>
<feature type="domain" description="Type II secretion system protein GspF" evidence="8">
    <location>
        <begin position="282"/>
        <end position="397"/>
    </location>
</feature>
<dbReference type="Proteomes" id="UP001524569">
    <property type="component" value="Unassembled WGS sequence"/>
</dbReference>
<dbReference type="InterPro" id="IPR003004">
    <property type="entry name" value="GspF/PilC"/>
</dbReference>
<feature type="transmembrane region" description="Helical" evidence="7">
    <location>
        <begin position="229"/>
        <end position="247"/>
    </location>
</feature>
<dbReference type="Pfam" id="PF00482">
    <property type="entry name" value="T2SSF"/>
    <property type="match status" value="2"/>
</dbReference>
<organism evidence="9 10">
    <name type="scientific">Methylomonas aurea</name>
    <dbReference type="NCBI Taxonomy" id="2952224"/>
    <lineage>
        <taxon>Bacteria</taxon>
        <taxon>Pseudomonadati</taxon>
        <taxon>Pseudomonadota</taxon>
        <taxon>Gammaproteobacteria</taxon>
        <taxon>Methylococcales</taxon>
        <taxon>Methylococcaceae</taxon>
        <taxon>Methylomonas</taxon>
    </lineage>
</organism>
<feature type="transmembrane region" description="Helical" evidence="7">
    <location>
        <begin position="174"/>
        <end position="197"/>
    </location>
</feature>
<evidence type="ECO:0000256" key="5">
    <source>
        <dbReference type="ARBA" id="ARBA00022989"/>
    </source>
</evidence>
<protein>
    <submittedName>
        <fullName evidence="9">Type II secretion system F family protein</fullName>
    </submittedName>
</protein>
<dbReference type="RefSeq" id="WP_256612569.1">
    <property type="nucleotide sequence ID" value="NZ_JANIBM010000045.1"/>
</dbReference>
<keyword evidence="5 7" id="KW-1133">Transmembrane helix</keyword>
<comment type="subcellular location">
    <subcellularLocation>
        <location evidence="1">Cell membrane</location>
        <topology evidence="1">Multi-pass membrane protein</topology>
    </subcellularLocation>
</comment>
<name>A0ABT1UM86_9GAMM</name>
<evidence type="ECO:0000313" key="9">
    <source>
        <dbReference type="EMBL" id="MCQ8183354.1"/>
    </source>
</evidence>
<dbReference type="InterPro" id="IPR018076">
    <property type="entry name" value="T2SS_GspF_dom"/>
</dbReference>
<comment type="similarity">
    <text evidence="2">Belongs to the GSP F family.</text>
</comment>
<dbReference type="PRINTS" id="PR00812">
    <property type="entry name" value="BCTERIALGSPF"/>
</dbReference>
<evidence type="ECO:0000259" key="8">
    <source>
        <dbReference type="Pfam" id="PF00482"/>
    </source>
</evidence>
<evidence type="ECO:0000313" key="10">
    <source>
        <dbReference type="Proteomes" id="UP001524569"/>
    </source>
</evidence>
<keyword evidence="3" id="KW-1003">Cell membrane</keyword>
<feature type="domain" description="Type II secretion system protein GspF" evidence="8">
    <location>
        <begin position="75"/>
        <end position="198"/>
    </location>
</feature>
<evidence type="ECO:0000256" key="2">
    <source>
        <dbReference type="ARBA" id="ARBA00005745"/>
    </source>
</evidence>
<evidence type="ECO:0000256" key="3">
    <source>
        <dbReference type="ARBA" id="ARBA00022475"/>
    </source>
</evidence>
<gene>
    <name evidence="9" type="ORF">NP603_19740</name>
</gene>
<dbReference type="PANTHER" id="PTHR30012">
    <property type="entry name" value="GENERAL SECRETION PATHWAY PROTEIN"/>
    <property type="match status" value="1"/>
</dbReference>
<dbReference type="PANTHER" id="PTHR30012:SF0">
    <property type="entry name" value="TYPE II SECRETION SYSTEM PROTEIN F-RELATED"/>
    <property type="match status" value="1"/>
</dbReference>
<evidence type="ECO:0000256" key="4">
    <source>
        <dbReference type="ARBA" id="ARBA00022692"/>
    </source>
</evidence>
<reference evidence="9 10" key="1">
    <citation type="submission" date="2022-07" db="EMBL/GenBank/DDBJ databases">
        <title>Methylomonas rivi sp. nov., Methylomonas rosea sp. nov., Methylomonas aureus sp. nov. and Methylomonas subterranea sp. nov., four novel methanotrophs isolated from a freshwater creek and the deep terrestrial subsurface.</title>
        <authorList>
            <person name="Abin C."/>
            <person name="Sankaranarayanan K."/>
            <person name="Garner C."/>
            <person name="Sindelar R."/>
            <person name="Kotary K."/>
            <person name="Garner R."/>
            <person name="Barclay S."/>
            <person name="Lawson P."/>
            <person name="Krumholz L."/>
        </authorList>
    </citation>
    <scope>NUCLEOTIDE SEQUENCE [LARGE SCALE GENOMIC DNA]</scope>
    <source>
        <strain evidence="9 10">SURF-1</strain>
    </source>
</reference>
<keyword evidence="6 7" id="KW-0472">Membrane</keyword>
<feature type="transmembrane region" description="Helical" evidence="7">
    <location>
        <begin position="380"/>
        <end position="404"/>
    </location>
</feature>
<feature type="transmembrane region" description="Helical" evidence="7">
    <location>
        <begin position="259"/>
        <end position="278"/>
    </location>
</feature>
<evidence type="ECO:0000256" key="7">
    <source>
        <dbReference type="SAM" id="Phobius"/>
    </source>
</evidence>
<dbReference type="EMBL" id="JANIBM010000045">
    <property type="protein sequence ID" value="MCQ8183354.1"/>
    <property type="molecule type" value="Genomic_DNA"/>
</dbReference>
<comment type="caution">
    <text evidence="9">The sequence shown here is derived from an EMBL/GenBank/DDBJ whole genome shotgun (WGS) entry which is preliminary data.</text>
</comment>
<dbReference type="InterPro" id="IPR042094">
    <property type="entry name" value="T2SS_GspF_sf"/>
</dbReference>
<evidence type="ECO:0000256" key="6">
    <source>
        <dbReference type="ARBA" id="ARBA00023136"/>
    </source>
</evidence>
<proteinExistence type="inferred from homology"/>
<keyword evidence="10" id="KW-1185">Reference proteome</keyword>
<keyword evidence="4 7" id="KW-0812">Transmembrane</keyword>